<reference evidence="2" key="1">
    <citation type="journal article" date="2014" name="Int. J. Syst. Evol. Microbiol.">
        <title>Complete genome sequence of Corynebacterium casei LMG S-19264T (=DSM 44701T), isolated from a smear-ripened cheese.</title>
        <authorList>
            <consortium name="US DOE Joint Genome Institute (JGI-PGF)"/>
            <person name="Walter F."/>
            <person name="Albersmeier A."/>
            <person name="Kalinowski J."/>
            <person name="Ruckert C."/>
        </authorList>
    </citation>
    <scope>NUCLEOTIDE SEQUENCE</scope>
    <source>
        <strain evidence="2">CGMCC 1.15519</strain>
    </source>
</reference>
<name>A0A916ZVD1_9SPHN</name>
<keyword evidence="3" id="KW-1185">Reference proteome</keyword>
<proteinExistence type="predicted"/>
<comment type="caution">
    <text evidence="2">The sequence shown here is derived from an EMBL/GenBank/DDBJ whole genome shotgun (WGS) entry which is preliminary data.</text>
</comment>
<dbReference type="EMBL" id="BMJM01000007">
    <property type="protein sequence ID" value="GGE15608.1"/>
    <property type="molecule type" value="Genomic_DNA"/>
</dbReference>
<dbReference type="Pfam" id="PF06073">
    <property type="entry name" value="DUF934"/>
    <property type="match status" value="1"/>
</dbReference>
<dbReference type="InterPro" id="IPR008318">
    <property type="entry name" value="UCP030820"/>
</dbReference>
<protein>
    <recommendedName>
        <fullName evidence="4">DUF934 domain-containing protein</fullName>
    </recommendedName>
</protein>
<evidence type="ECO:0000313" key="3">
    <source>
        <dbReference type="Proteomes" id="UP000635071"/>
    </source>
</evidence>
<evidence type="ECO:0008006" key="4">
    <source>
        <dbReference type="Google" id="ProtNLM"/>
    </source>
</evidence>
<sequence length="160" mass="17272">MDNQDQSAVAGAPSPALDDTPALLRFRDDAPFESPIAPLADFLGGGNFAAVRVDPGENARDLIPHLGRLKLIEVAFPKFRDGRGYSSANILREAGFTGEIRAVGDVLVDQIGFMRRVGFDSFAPDAPLDPGVVQATLDRYPYVYMKSADGKTPVWALRHG</sequence>
<accession>A0A916ZVD1</accession>
<dbReference type="AlphaFoldDB" id="A0A916ZVD1"/>
<dbReference type="RefSeq" id="WP_188763048.1">
    <property type="nucleotide sequence ID" value="NZ_BMJM01000007.1"/>
</dbReference>
<feature type="region of interest" description="Disordered" evidence="1">
    <location>
        <begin position="1"/>
        <end position="20"/>
    </location>
</feature>
<organism evidence="2 3">
    <name type="scientific">Sandarakinorhabdus glacialis</name>
    <dbReference type="NCBI Taxonomy" id="1614636"/>
    <lineage>
        <taxon>Bacteria</taxon>
        <taxon>Pseudomonadati</taxon>
        <taxon>Pseudomonadota</taxon>
        <taxon>Alphaproteobacteria</taxon>
        <taxon>Sphingomonadales</taxon>
        <taxon>Sphingosinicellaceae</taxon>
        <taxon>Sandarakinorhabdus</taxon>
    </lineage>
</organism>
<evidence type="ECO:0000313" key="2">
    <source>
        <dbReference type="EMBL" id="GGE15608.1"/>
    </source>
</evidence>
<dbReference type="Proteomes" id="UP000635071">
    <property type="component" value="Unassembled WGS sequence"/>
</dbReference>
<gene>
    <name evidence="2" type="ORF">GCM10011529_22490</name>
</gene>
<reference evidence="2" key="2">
    <citation type="submission" date="2020-09" db="EMBL/GenBank/DDBJ databases">
        <authorList>
            <person name="Sun Q."/>
            <person name="Zhou Y."/>
        </authorList>
    </citation>
    <scope>NUCLEOTIDE SEQUENCE</scope>
    <source>
        <strain evidence="2">CGMCC 1.15519</strain>
    </source>
</reference>
<evidence type="ECO:0000256" key="1">
    <source>
        <dbReference type="SAM" id="MobiDB-lite"/>
    </source>
</evidence>